<reference evidence="7" key="2">
    <citation type="submission" date="2023-05" db="EMBL/GenBank/DDBJ databases">
        <authorList>
            <consortium name="Lawrence Berkeley National Laboratory"/>
            <person name="Steindorff A."/>
            <person name="Hensen N."/>
            <person name="Bonometti L."/>
            <person name="Westerberg I."/>
            <person name="Brannstrom I.O."/>
            <person name="Guillou S."/>
            <person name="Cros-Aarteil S."/>
            <person name="Calhoun S."/>
            <person name="Haridas S."/>
            <person name="Kuo A."/>
            <person name="Mondo S."/>
            <person name="Pangilinan J."/>
            <person name="Riley R."/>
            <person name="Labutti K."/>
            <person name="Andreopoulos B."/>
            <person name="Lipzen A."/>
            <person name="Chen C."/>
            <person name="Yanf M."/>
            <person name="Daum C."/>
            <person name="Ng V."/>
            <person name="Clum A."/>
            <person name="Ohm R."/>
            <person name="Martin F."/>
            <person name="Silar P."/>
            <person name="Natvig D."/>
            <person name="Lalanne C."/>
            <person name="Gautier V."/>
            <person name="Ament-Velasquez S.L."/>
            <person name="Kruys A."/>
            <person name="Hutchinson M.I."/>
            <person name="Powell A.J."/>
            <person name="Barry K."/>
            <person name="Miller A.N."/>
            <person name="Grigoriev I.V."/>
            <person name="Debuchy R."/>
            <person name="Gladieux P."/>
            <person name="Thoren M.H."/>
            <person name="Johannesson H."/>
        </authorList>
    </citation>
    <scope>NUCLEOTIDE SEQUENCE</scope>
    <source>
        <strain evidence="7">CBS 103.79</strain>
    </source>
</reference>
<evidence type="ECO:0000256" key="2">
    <source>
        <dbReference type="ARBA" id="ARBA00022723"/>
    </source>
</evidence>
<evidence type="ECO:0000256" key="3">
    <source>
        <dbReference type="ARBA" id="ARBA00023125"/>
    </source>
</evidence>
<dbReference type="GO" id="GO:0000981">
    <property type="term" value="F:DNA-binding transcription factor activity, RNA polymerase II-specific"/>
    <property type="evidence" value="ECO:0007669"/>
    <property type="project" value="InterPro"/>
</dbReference>
<comment type="caution">
    <text evidence="7">The sequence shown here is derived from an EMBL/GenBank/DDBJ whole genome shotgun (WGS) entry which is preliminary data.</text>
</comment>
<name>A0AAN6RN87_9PEZI</name>
<dbReference type="Pfam" id="PF00172">
    <property type="entry name" value="Zn_clus"/>
    <property type="match status" value="1"/>
</dbReference>
<dbReference type="PROSITE" id="PS50048">
    <property type="entry name" value="ZN2_CY6_FUNGAL_2"/>
    <property type="match status" value="1"/>
</dbReference>
<dbReference type="Proteomes" id="UP001303889">
    <property type="component" value="Unassembled WGS sequence"/>
</dbReference>
<dbReference type="InterPro" id="IPR036864">
    <property type="entry name" value="Zn2-C6_fun-type_DNA-bd_sf"/>
</dbReference>
<dbReference type="InterPro" id="IPR001138">
    <property type="entry name" value="Zn2Cys6_DnaBD"/>
</dbReference>
<feature type="region of interest" description="Disordered" evidence="5">
    <location>
        <begin position="93"/>
        <end position="135"/>
    </location>
</feature>
<feature type="domain" description="Zn(2)-C6 fungal-type" evidence="6">
    <location>
        <begin position="13"/>
        <end position="44"/>
    </location>
</feature>
<evidence type="ECO:0000259" key="6">
    <source>
        <dbReference type="PROSITE" id="PS50048"/>
    </source>
</evidence>
<evidence type="ECO:0000256" key="1">
    <source>
        <dbReference type="ARBA" id="ARBA00004123"/>
    </source>
</evidence>
<evidence type="ECO:0000313" key="8">
    <source>
        <dbReference type="Proteomes" id="UP001303889"/>
    </source>
</evidence>
<evidence type="ECO:0000256" key="5">
    <source>
        <dbReference type="SAM" id="MobiDB-lite"/>
    </source>
</evidence>
<keyword evidence="3" id="KW-0238">DNA-binding</keyword>
<dbReference type="PANTHER" id="PTHR46910">
    <property type="entry name" value="TRANSCRIPTION FACTOR PDR1"/>
    <property type="match status" value="1"/>
</dbReference>
<dbReference type="GO" id="GO:0006351">
    <property type="term" value="P:DNA-templated transcription"/>
    <property type="evidence" value="ECO:0007669"/>
    <property type="project" value="InterPro"/>
</dbReference>
<protein>
    <submittedName>
        <fullName evidence="7">Fungal-specific transcription factor domain-containing protein</fullName>
    </submittedName>
</protein>
<reference evidence="7" key="1">
    <citation type="journal article" date="2023" name="Mol. Phylogenet. Evol.">
        <title>Genome-scale phylogeny and comparative genomics of the fungal order Sordariales.</title>
        <authorList>
            <person name="Hensen N."/>
            <person name="Bonometti L."/>
            <person name="Westerberg I."/>
            <person name="Brannstrom I.O."/>
            <person name="Guillou S."/>
            <person name="Cros-Aarteil S."/>
            <person name="Calhoun S."/>
            <person name="Haridas S."/>
            <person name="Kuo A."/>
            <person name="Mondo S."/>
            <person name="Pangilinan J."/>
            <person name="Riley R."/>
            <person name="LaButti K."/>
            <person name="Andreopoulos B."/>
            <person name="Lipzen A."/>
            <person name="Chen C."/>
            <person name="Yan M."/>
            <person name="Daum C."/>
            <person name="Ng V."/>
            <person name="Clum A."/>
            <person name="Steindorff A."/>
            <person name="Ohm R.A."/>
            <person name="Martin F."/>
            <person name="Silar P."/>
            <person name="Natvig D.O."/>
            <person name="Lalanne C."/>
            <person name="Gautier V."/>
            <person name="Ament-Velasquez S.L."/>
            <person name="Kruys A."/>
            <person name="Hutchinson M.I."/>
            <person name="Powell A.J."/>
            <person name="Barry K."/>
            <person name="Miller A.N."/>
            <person name="Grigoriev I.V."/>
            <person name="Debuchy R."/>
            <person name="Gladieux P."/>
            <person name="Hiltunen Thoren M."/>
            <person name="Johannesson H."/>
        </authorList>
    </citation>
    <scope>NUCLEOTIDE SEQUENCE</scope>
    <source>
        <strain evidence="7">CBS 103.79</strain>
    </source>
</reference>
<dbReference type="PROSITE" id="PS00463">
    <property type="entry name" value="ZN2_CY6_FUNGAL_1"/>
    <property type="match status" value="1"/>
</dbReference>
<dbReference type="CDD" id="cd12148">
    <property type="entry name" value="fungal_TF_MHR"/>
    <property type="match status" value="1"/>
</dbReference>
<dbReference type="Pfam" id="PF04082">
    <property type="entry name" value="Fungal_trans"/>
    <property type="match status" value="1"/>
</dbReference>
<dbReference type="PANTHER" id="PTHR46910:SF3">
    <property type="entry name" value="HALOTOLERANCE PROTEIN 9-RELATED"/>
    <property type="match status" value="1"/>
</dbReference>
<organism evidence="7 8">
    <name type="scientific">Staphylotrichum tortipilum</name>
    <dbReference type="NCBI Taxonomy" id="2831512"/>
    <lineage>
        <taxon>Eukaryota</taxon>
        <taxon>Fungi</taxon>
        <taxon>Dikarya</taxon>
        <taxon>Ascomycota</taxon>
        <taxon>Pezizomycotina</taxon>
        <taxon>Sordariomycetes</taxon>
        <taxon>Sordariomycetidae</taxon>
        <taxon>Sordariales</taxon>
        <taxon>Chaetomiaceae</taxon>
        <taxon>Staphylotrichum</taxon>
    </lineage>
</organism>
<dbReference type="GO" id="GO:0003677">
    <property type="term" value="F:DNA binding"/>
    <property type="evidence" value="ECO:0007669"/>
    <property type="project" value="UniProtKB-KW"/>
</dbReference>
<keyword evidence="8" id="KW-1185">Reference proteome</keyword>
<proteinExistence type="predicted"/>
<dbReference type="InterPro" id="IPR007219">
    <property type="entry name" value="XnlR_reg_dom"/>
</dbReference>
<accession>A0AAN6RN87</accession>
<dbReference type="SUPFAM" id="SSF57701">
    <property type="entry name" value="Zn2/Cys6 DNA-binding domain"/>
    <property type="match status" value="1"/>
</dbReference>
<comment type="subcellular location">
    <subcellularLocation>
        <location evidence="1">Nucleus</location>
    </subcellularLocation>
</comment>
<dbReference type="InterPro" id="IPR050987">
    <property type="entry name" value="AtrR-like"/>
</dbReference>
<gene>
    <name evidence="7" type="ORF">C8A05DRAFT_39046</name>
</gene>
<dbReference type="CDD" id="cd00067">
    <property type="entry name" value="GAL4"/>
    <property type="match status" value="1"/>
</dbReference>
<dbReference type="SMART" id="SM00066">
    <property type="entry name" value="GAL4"/>
    <property type="match status" value="1"/>
</dbReference>
<dbReference type="AlphaFoldDB" id="A0AAN6RN87"/>
<dbReference type="SMART" id="SM00906">
    <property type="entry name" value="Fungal_trans"/>
    <property type="match status" value="1"/>
</dbReference>
<dbReference type="GO" id="GO:0005634">
    <property type="term" value="C:nucleus"/>
    <property type="evidence" value="ECO:0007669"/>
    <property type="project" value="UniProtKB-SubCell"/>
</dbReference>
<evidence type="ECO:0000256" key="4">
    <source>
        <dbReference type="ARBA" id="ARBA00023242"/>
    </source>
</evidence>
<dbReference type="Gene3D" id="4.10.240.10">
    <property type="entry name" value="Zn(2)-C6 fungal-type DNA-binding domain"/>
    <property type="match status" value="1"/>
</dbReference>
<evidence type="ECO:0000313" key="7">
    <source>
        <dbReference type="EMBL" id="KAK3897407.1"/>
    </source>
</evidence>
<keyword evidence="4" id="KW-0539">Nucleus</keyword>
<dbReference type="EMBL" id="MU856175">
    <property type="protein sequence ID" value="KAK3897407.1"/>
    <property type="molecule type" value="Genomic_DNA"/>
</dbReference>
<sequence>MSDPAKGRRLPSSCVNCRRRKIKCEKPPSRSCRRCERLGLDCAVTDEALARPHYHTSKERFELMAAIIRHFSPATSMNVEDLRDLVAHLPDRNPSSWSPPAPEPSPLLSVVQPADNTAPEPTHAADDDTSPSVSDGDLSGAFISDATCQLRFDGAASYSALRSKVSSFITDRFPQLAVLQQDPTLDLGDDWPIPTSLGLSVGLPPRNVCERSSATFLSQINSLTYIVSPEKLFDFIDSVYTGRNQNPSVHAMVSLVVDLVNDSPPHTMVAQVQMETLIEEGSVESVQALILMALYRWKKSQRHSSWVVLGSAVRIAQSLGMHVRTENESLLWAEQKSRIWWSLYELDQWYSCSLGRPSAIAVDMSNAPPPSDYLTATTTTPPMYTPASARLAQFLDRAMKCIYLKQRCEGQDVGPLLRDLNTWWETLPDHLTNNAVPDSFANAAFYLRLRYHYILVLITRPFLFDATFVTHGTTNRYVEICEDHNNAAIDTLLEMQLRNLLAGSFWFDSHILTSSLILLMRIMMNPSSPELHRRARSMQGLLGINPGKIQSHASQCFDKVLEDINCPDDDGPGQSGLHLSLDWFTYPITDRVS</sequence>
<keyword evidence="2" id="KW-0479">Metal-binding</keyword>
<dbReference type="GO" id="GO:0008270">
    <property type="term" value="F:zinc ion binding"/>
    <property type="evidence" value="ECO:0007669"/>
    <property type="project" value="InterPro"/>
</dbReference>